<dbReference type="SUPFAM" id="SSF56988">
    <property type="entry name" value="Anthrax protective antigen"/>
    <property type="match status" value="1"/>
</dbReference>
<dbReference type="InterPro" id="IPR003896">
    <property type="entry name" value="Bacterial_exotoxin_B"/>
</dbReference>
<dbReference type="Proteomes" id="UP000677305">
    <property type="component" value="Chromosome"/>
</dbReference>
<dbReference type="KEGG" id="vgu:HYG85_15515"/>
<dbReference type="InterPro" id="IPR037149">
    <property type="entry name" value="PA_heptamer_dom_sf"/>
</dbReference>
<dbReference type="GO" id="GO:0051260">
    <property type="term" value="P:protein homooligomerization"/>
    <property type="evidence" value="ECO:0007669"/>
    <property type="project" value="InterPro"/>
</dbReference>
<evidence type="ECO:0000313" key="3">
    <source>
        <dbReference type="EMBL" id="QUH30237.1"/>
    </source>
</evidence>
<evidence type="ECO:0000259" key="2">
    <source>
        <dbReference type="Pfam" id="PF03495"/>
    </source>
</evidence>
<feature type="compositionally biased region" description="Low complexity" evidence="1">
    <location>
        <begin position="152"/>
        <end position="178"/>
    </location>
</feature>
<protein>
    <recommendedName>
        <fullName evidence="2">Protective antigen Ca-binding domain-containing protein</fullName>
    </recommendedName>
</protein>
<dbReference type="GO" id="GO:0005576">
    <property type="term" value="C:extracellular region"/>
    <property type="evidence" value="ECO:0007669"/>
    <property type="project" value="InterPro"/>
</dbReference>
<dbReference type="Gene3D" id="2.60.120.240">
    <property type="entry name" value="Protective antigen, heptamerisation domain"/>
    <property type="match status" value="1"/>
</dbReference>
<feature type="region of interest" description="Disordered" evidence="1">
    <location>
        <begin position="152"/>
        <end position="179"/>
    </location>
</feature>
<sequence length="1206" mass="135346">MNRNNTATKFTENKLLKEIFIILITFQMIFLPTSSFAETSSSNNLPTDTLLSSSTYQDSDDDGISDYLELNGYMIDNENNIVQWDGNGNKKYHKSDPNSASTTGDPYDDRSKLAGSGLHSPIDPIAKNNPEVAATPNLQVELLGIGLAPKITTTTEESGGSSDGSSHQQGGSSTDSHSFTTGVSIGFEHTFKVTEGPSTKMSVQTSFEHSYAMQKTSTWNIEQSTSNFRNWLKSKQVDESDAAALSLDLKYTNTGLTPLSNIRPKFTIIAGDENVVTYTPFEAQQAIDYLAPGQSKQITVDRITKSDTLSLSLSQLNKVLDNRKLKIKMVEVLADIPGKTTSTSNIFSYYQDDIKGRTADIEIRRTKDNGDTYTAKTYQVIAEHSSYNPHMTLRRALQLTMNAEIGAEGNLYLENQNINNWNISYNDELKTRISSLDYNEKKYYDVELNYNDHIILYEPIERENPEIRWFAYSDDYKNVGVNVARGNDEISNVTVTVSVNDTEQTVTLNYNPNINLYVNETAFTSIADASYRSKITVTTKSGNIIEKFITPEKDGFGYVPLSNPVLLMGKQETKNLSNGNSDIDLSNYPNARAIVVQVTSNRWSAPKDSVTLGNVTAELGTADLHIPSWKLKLTDNTGTVHTLEGTGELYELKDVSKKNIPNDSISKVEIIGDRGFVVQLYQHGDFNFSEHNDNNAWTFDNINGNREYNLKDFNAQDKVTSLRVAYVGSNERNAIYHLWLRDSSNGKVVYKRGNENLAADLTQLGVGNDYLGDYSFIAYPTIKFHAYEHGQQQGNMWPAGDSISLEDIPPIPGREQLYEMIKTNYYPATSHAKQHGEGISSISITGFNDYNKDITYLKGAKNSPVISKTLVVPVMGSNLRTSWDIQNGVRNLDYQETDAWIDVELLGYFTDQQNEGYKYNLTTKTYGSNSRTNTVINGTSDTNRKFFTGINDAKGYIVNVINDKISSDQVSITINEVTTNLGASDSRLTEKDWHNTNNDSDWSASNDLADDYRVSYTKSMRKDNLLFIPANPSSPAYLDISTVISEYKTTSSSTPRIFIQVLGYFSEDADLVFVPDHKEVPEDVADKNQLFAIAENIDEGHFPKVFLSNLVIPYNEVFDINRLQNGIFVSINNSSQLFYTFADHYIGDRPIKGLYYSDNRPLRDYNINQSWNDTSLVYMENDSDEYSVSIGTDHWPRKFDLLGYFH</sequence>
<dbReference type="RefSeq" id="WP_212690428.1">
    <property type="nucleotide sequence ID" value="NZ_CP058561.1"/>
</dbReference>
<evidence type="ECO:0000256" key="1">
    <source>
        <dbReference type="SAM" id="MobiDB-lite"/>
    </source>
</evidence>
<reference evidence="3 4" key="1">
    <citation type="submission" date="2020-07" db="EMBL/GenBank/DDBJ databases">
        <title>Vallitalea guaymasensis genome.</title>
        <authorList>
            <person name="Postec A."/>
        </authorList>
    </citation>
    <scope>NUCLEOTIDE SEQUENCE [LARGE SCALE GENOMIC DNA]</scope>
    <source>
        <strain evidence="3 4">Ra1766G1</strain>
    </source>
</reference>
<dbReference type="EMBL" id="CP058561">
    <property type="protein sequence ID" value="QUH30237.1"/>
    <property type="molecule type" value="Genomic_DNA"/>
</dbReference>
<organism evidence="3 4">
    <name type="scientific">Vallitalea guaymasensis</name>
    <dbReference type="NCBI Taxonomy" id="1185412"/>
    <lineage>
        <taxon>Bacteria</taxon>
        <taxon>Bacillati</taxon>
        <taxon>Bacillota</taxon>
        <taxon>Clostridia</taxon>
        <taxon>Lachnospirales</taxon>
        <taxon>Vallitaleaceae</taxon>
        <taxon>Vallitalea</taxon>
    </lineage>
</organism>
<dbReference type="PRINTS" id="PR01391">
    <property type="entry name" value="BINARYTOXINB"/>
</dbReference>
<feature type="domain" description="Protective antigen Ca-binding" evidence="2">
    <location>
        <begin position="57"/>
        <end position="116"/>
    </location>
</feature>
<dbReference type="Gene3D" id="3.90.182.10">
    <property type="entry name" value="Toxin - Anthrax Protective Antigen,domain 1"/>
    <property type="match status" value="1"/>
</dbReference>
<keyword evidence="4" id="KW-1185">Reference proteome</keyword>
<name>A0A8J8MC89_9FIRM</name>
<dbReference type="AlphaFoldDB" id="A0A8J8MC89"/>
<accession>A0A8J8MC89</accession>
<gene>
    <name evidence="3" type="ORF">HYG85_15515</name>
</gene>
<feature type="region of interest" description="Disordered" evidence="1">
    <location>
        <begin position="86"/>
        <end position="128"/>
    </location>
</feature>
<dbReference type="InterPro" id="IPR035088">
    <property type="entry name" value="PA_Ca-bd"/>
</dbReference>
<evidence type="ECO:0000313" key="4">
    <source>
        <dbReference type="Proteomes" id="UP000677305"/>
    </source>
</evidence>
<dbReference type="Pfam" id="PF03495">
    <property type="entry name" value="Binary_toxB"/>
    <property type="match status" value="1"/>
</dbReference>
<proteinExistence type="predicted"/>